<dbReference type="AlphaFoldDB" id="A0A914DU91"/>
<sequence>MVENDTRILAVNLNGKLFKGLIIFECEIQTKKSWRPECIADYRIYSTTYNTEEILDGYYFFQQVIINVASLSNNLSQISAKVCKNAPVDEDELPGIYYVMRKNATNATFQNVRIGPPVYTLYGKHNIQDYISALRIHSDENLRQQPQEECYVYEEWKTIRIQLTSLNSNLPVALLKQAMVKYFAINPLQITFLEDNDGLKNNIYVKIRGTPMEISKIKILTKKKQLFTKKRS</sequence>
<reference evidence="2" key="1">
    <citation type="submission" date="2022-11" db="UniProtKB">
        <authorList>
            <consortium name="WormBaseParasite"/>
        </authorList>
    </citation>
    <scope>IDENTIFICATION</scope>
</reference>
<name>A0A914DU91_9BILA</name>
<accession>A0A914DU91</accession>
<dbReference type="WBParaSite" id="ACRNAN_scaffold3916.g11625.t1">
    <property type="protein sequence ID" value="ACRNAN_scaffold3916.g11625.t1"/>
    <property type="gene ID" value="ACRNAN_scaffold3916.g11625"/>
</dbReference>
<organism evidence="1 2">
    <name type="scientific">Acrobeloides nanus</name>
    <dbReference type="NCBI Taxonomy" id="290746"/>
    <lineage>
        <taxon>Eukaryota</taxon>
        <taxon>Metazoa</taxon>
        <taxon>Ecdysozoa</taxon>
        <taxon>Nematoda</taxon>
        <taxon>Chromadorea</taxon>
        <taxon>Rhabditida</taxon>
        <taxon>Tylenchina</taxon>
        <taxon>Cephalobomorpha</taxon>
        <taxon>Cephaloboidea</taxon>
        <taxon>Cephalobidae</taxon>
        <taxon>Acrobeloides</taxon>
    </lineage>
</organism>
<evidence type="ECO:0000313" key="2">
    <source>
        <dbReference type="WBParaSite" id="ACRNAN_scaffold3916.g11625.t1"/>
    </source>
</evidence>
<dbReference type="Proteomes" id="UP000887540">
    <property type="component" value="Unplaced"/>
</dbReference>
<keyword evidence="1" id="KW-1185">Reference proteome</keyword>
<evidence type="ECO:0000313" key="1">
    <source>
        <dbReference type="Proteomes" id="UP000887540"/>
    </source>
</evidence>
<proteinExistence type="predicted"/>
<protein>
    <submittedName>
        <fullName evidence="2">Uncharacterized protein</fullName>
    </submittedName>
</protein>